<evidence type="ECO:0000256" key="6">
    <source>
        <dbReference type="ARBA" id="ARBA00022970"/>
    </source>
</evidence>
<evidence type="ECO:0000256" key="1">
    <source>
        <dbReference type="ARBA" id="ARBA00022448"/>
    </source>
</evidence>
<evidence type="ECO:0000256" key="2">
    <source>
        <dbReference type="ARBA" id="ARBA00022475"/>
    </source>
</evidence>
<dbReference type="GO" id="GO:0016887">
    <property type="term" value="F:ATP hydrolysis activity"/>
    <property type="evidence" value="ECO:0007669"/>
    <property type="project" value="InterPro"/>
</dbReference>
<keyword evidence="2" id="KW-1003">Cell membrane</keyword>
<evidence type="ECO:0000256" key="7">
    <source>
        <dbReference type="ARBA" id="ARBA00023136"/>
    </source>
</evidence>
<keyword evidence="7" id="KW-0472">Membrane</keyword>
<keyword evidence="1" id="KW-0813">Transport</keyword>
<dbReference type="GO" id="GO:0005524">
    <property type="term" value="F:ATP binding"/>
    <property type="evidence" value="ECO:0007669"/>
    <property type="project" value="UniProtKB-KW"/>
</dbReference>
<evidence type="ECO:0000313" key="10">
    <source>
        <dbReference type="Proteomes" id="UP000521379"/>
    </source>
</evidence>
<evidence type="ECO:0000259" key="8">
    <source>
        <dbReference type="PROSITE" id="PS50893"/>
    </source>
</evidence>
<dbReference type="InterPro" id="IPR018449">
    <property type="entry name" value="NIL_domain"/>
</dbReference>
<dbReference type="Gene3D" id="3.40.50.300">
    <property type="entry name" value="P-loop containing nucleotide triphosphate hydrolases"/>
    <property type="match status" value="1"/>
</dbReference>
<evidence type="ECO:0000256" key="4">
    <source>
        <dbReference type="ARBA" id="ARBA00022840"/>
    </source>
</evidence>
<evidence type="ECO:0000256" key="3">
    <source>
        <dbReference type="ARBA" id="ARBA00022741"/>
    </source>
</evidence>
<sequence>MSRPGEDAEVIVRFENATKTFVTGKGKGRREVTAVEDVSLNIRRGEIYGVIGYSGAGKSTLVRMINGLEPATSGKIQVDGHQVDGRTEDQLAPVRRDIGMIFQQFNLFTSRTVAGNVEYPLIRAGWDKAKRKARVEELLQFVGLTERAGNYPEQLSGGQKQRVGIARALAAQPKILLADESTSALDPDTTQEVLGLLRRANREFGITVVLITHEMDVVRSIADRVAVMDSGRVIEEGPTARIFSAPQTETARRFVGTVSHDAPNAEELAHLSQHSRGCLVVVDVRDGVDVGSVLSSAAARGVNFRIVFGGVSVLQKQSFGSLTLDLAGEPQAVEETIAALGELTTVKEVSA</sequence>
<dbReference type="SMART" id="SM00382">
    <property type="entry name" value="AAA"/>
    <property type="match status" value="1"/>
</dbReference>
<dbReference type="Proteomes" id="UP000521379">
    <property type="component" value="Unassembled WGS sequence"/>
</dbReference>
<keyword evidence="6" id="KW-0029">Amino-acid transport</keyword>
<dbReference type="PROSITE" id="PS00211">
    <property type="entry name" value="ABC_TRANSPORTER_1"/>
    <property type="match status" value="1"/>
</dbReference>
<dbReference type="EMBL" id="JAAVUN010000011">
    <property type="protein sequence ID" value="NKE09747.1"/>
    <property type="molecule type" value="Genomic_DNA"/>
</dbReference>
<dbReference type="InterPro" id="IPR050086">
    <property type="entry name" value="MetN_ABC_transporter-like"/>
</dbReference>
<gene>
    <name evidence="9" type="ORF">GTW58_07310</name>
</gene>
<comment type="caution">
    <text evidence="9">The sequence shown here is derived from an EMBL/GenBank/DDBJ whole genome shotgun (WGS) entry which is preliminary data.</text>
</comment>
<dbReference type="Gene3D" id="3.30.70.260">
    <property type="match status" value="1"/>
</dbReference>
<name>A0A846TWZ8_9MICC</name>
<feature type="domain" description="ABC transporter" evidence="8">
    <location>
        <begin position="12"/>
        <end position="255"/>
    </location>
</feature>
<reference evidence="9 10" key="1">
    <citation type="submission" date="2020-02" db="EMBL/GenBank/DDBJ databases">
        <authorList>
            <person name="Sun Q."/>
        </authorList>
    </citation>
    <scope>NUCLEOTIDE SEQUENCE [LARGE SCALE GENOMIC DNA]</scope>
    <source>
        <strain evidence="9 10">YIM 13062</strain>
    </source>
</reference>
<dbReference type="PANTHER" id="PTHR43166:SF30">
    <property type="entry name" value="METHIONINE IMPORT ATP-BINDING PROTEIN METN"/>
    <property type="match status" value="1"/>
</dbReference>
<keyword evidence="3" id="KW-0547">Nucleotide-binding</keyword>
<dbReference type="SMART" id="SM00930">
    <property type="entry name" value="NIL"/>
    <property type="match status" value="1"/>
</dbReference>
<dbReference type="InterPro" id="IPR027417">
    <property type="entry name" value="P-loop_NTPase"/>
</dbReference>
<keyword evidence="4 9" id="KW-0067">ATP-binding</keyword>
<accession>A0A846TWZ8</accession>
<dbReference type="InterPro" id="IPR003439">
    <property type="entry name" value="ABC_transporter-like_ATP-bd"/>
</dbReference>
<dbReference type="SUPFAM" id="SSF52540">
    <property type="entry name" value="P-loop containing nucleoside triphosphate hydrolases"/>
    <property type="match status" value="1"/>
</dbReference>
<organism evidence="9 10">
    <name type="scientific">Kocuria subflava</name>
    <dbReference type="NCBI Taxonomy" id="1736139"/>
    <lineage>
        <taxon>Bacteria</taxon>
        <taxon>Bacillati</taxon>
        <taxon>Actinomycetota</taxon>
        <taxon>Actinomycetes</taxon>
        <taxon>Micrococcales</taxon>
        <taxon>Micrococcaceae</taxon>
        <taxon>Kocuria</taxon>
    </lineage>
</organism>
<dbReference type="GO" id="GO:0006865">
    <property type="term" value="P:amino acid transport"/>
    <property type="evidence" value="ECO:0007669"/>
    <property type="project" value="UniProtKB-KW"/>
</dbReference>
<evidence type="ECO:0000313" key="9">
    <source>
        <dbReference type="EMBL" id="NKE09747.1"/>
    </source>
</evidence>
<dbReference type="CDD" id="cd03258">
    <property type="entry name" value="ABC_MetN_methionine_transporter"/>
    <property type="match status" value="1"/>
</dbReference>
<dbReference type="PANTHER" id="PTHR43166">
    <property type="entry name" value="AMINO ACID IMPORT ATP-BINDING PROTEIN"/>
    <property type="match status" value="1"/>
</dbReference>
<dbReference type="InterPro" id="IPR041701">
    <property type="entry name" value="MetN_ABC"/>
</dbReference>
<dbReference type="Pfam" id="PF00005">
    <property type="entry name" value="ABC_tran"/>
    <property type="match status" value="1"/>
</dbReference>
<protein>
    <submittedName>
        <fullName evidence="9">Methionine ABC transporter ATP-binding protein</fullName>
    </submittedName>
</protein>
<proteinExistence type="predicted"/>
<evidence type="ECO:0000256" key="5">
    <source>
        <dbReference type="ARBA" id="ARBA00022967"/>
    </source>
</evidence>
<dbReference type="InterPro" id="IPR017871">
    <property type="entry name" value="ABC_transporter-like_CS"/>
</dbReference>
<dbReference type="AlphaFoldDB" id="A0A846TWZ8"/>
<keyword evidence="10" id="KW-1185">Reference proteome</keyword>
<dbReference type="PROSITE" id="PS50893">
    <property type="entry name" value="ABC_TRANSPORTER_2"/>
    <property type="match status" value="1"/>
</dbReference>
<dbReference type="SUPFAM" id="SSF55021">
    <property type="entry name" value="ACT-like"/>
    <property type="match status" value="1"/>
</dbReference>
<dbReference type="Pfam" id="PF09383">
    <property type="entry name" value="NIL"/>
    <property type="match status" value="1"/>
</dbReference>
<keyword evidence="5" id="KW-1278">Translocase</keyword>
<dbReference type="InterPro" id="IPR003593">
    <property type="entry name" value="AAA+_ATPase"/>
</dbReference>
<dbReference type="InterPro" id="IPR045865">
    <property type="entry name" value="ACT-like_dom_sf"/>
</dbReference>